<evidence type="ECO:0000256" key="1">
    <source>
        <dbReference type="SAM" id="MobiDB-lite"/>
    </source>
</evidence>
<dbReference type="SUPFAM" id="SSF47413">
    <property type="entry name" value="lambda repressor-like DNA-binding domains"/>
    <property type="match status" value="1"/>
</dbReference>
<dbReference type="RefSeq" id="WP_161082029.1">
    <property type="nucleotide sequence ID" value="NZ_WWCX01000001.1"/>
</dbReference>
<comment type="caution">
    <text evidence="3">The sequence shown here is derived from an EMBL/GenBank/DDBJ whole genome shotgun (WGS) entry which is preliminary data.</text>
</comment>
<dbReference type="AlphaFoldDB" id="A0A845GH69"/>
<organism evidence="3 4">
    <name type="scientific">Duganella vulcania</name>
    <dbReference type="NCBI Taxonomy" id="2692166"/>
    <lineage>
        <taxon>Bacteria</taxon>
        <taxon>Pseudomonadati</taxon>
        <taxon>Pseudomonadota</taxon>
        <taxon>Betaproteobacteria</taxon>
        <taxon>Burkholderiales</taxon>
        <taxon>Oxalobacteraceae</taxon>
        <taxon>Telluria group</taxon>
        <taxon>Duganella</taxon>
    </lineage>
</organism>
<accession>A0A845GH69</accession>
<dbReference type="GO" id="GO:0003677">
    <property type="term" value="F:DNA binding"/>
    <property type="evidence" value="ECO:0007669"/>
    <property type="project" value="InterPro"/>
</dbReference>
<dbReference type="Proteomes" id="UP000447355">
    <property type="component" value="Unassembled WGS sequence"/>
</dbReference>
<name>A0A845GH69_9BURK</name>
<dbReference type="PROSITE" id="PS50943">
    <property type="entry name" value="HTH_CROC1"/>
    <property type="match status" value="1"/>
</dbReference>
<proteinExistence type="predicted"/>
<dbReference type="EMBL" id="WWCX01000001">
    <property type="protein sequence ID" value="MYM92772.1"/>
    <property type="molecule type" value="Genomic_DNA"/>
</dbReference>
<feature type="compositionally biased region" description="Polar residues" evidence="1">
    <location>
        <begin position="82"/>
        <end position="96"/>
    </location>
</feature>
<dbReference type="Gene3D" id="1.10.260.40">
    <property type="entry name" value="lambda repressor-like DNA-binding domains"/>
    <property type="match status" value="1"/>
</dbReference>
<dbReference type="InterPro" id="IPR010982">
    <property type="entry name" value="Lambda_DNA-bd_dom_sf"/>
</dbReference>
<evidence type="ECO:0000259" key="2">
    <source>
        <dbReference type="PROSITE" id="PS50943"/>
    </source>
</evidence>
<sequence>MATMMPVAKLARACSCDTATINGIENETIPCDEQYLTRIARELNVSLAQLTQDLHKENTTQSAPTQESQLPTEQQVNGLEQTTGSHTDLGTESSFDPSEPRREATTKEVSAALNTLTTHLAGALAQCAAATAADPDDYKLRLDLAQVLQVVDRAENLRKDLATVENICFRLKNHHQPADRI</sequence>
<dbReference type="CDD" id="cd00093">
    <property type="entry name" value="HTH_XRE"/>
    <property type="match status" value="1"/>
</dbReference>
<protein>
    <recommendedName>
        <fullName evidence="2">HTH cro/C1-type domain-containing protein</fullName>
    </recommendedName>
</protein>
<dbReference type="InterPro" id="IPR001387">
    <property type="entry name" value="Cro/C1-type_HTH"/>
</dbReference>
<evidence type="ECO:0000313" key="3">
    <source>
        <dbReference type="EMBL" id="MYM92772.1"/>
    </source>
</evidence>
<feature type="region of interest" description="Disordered" evidence="1">
    <location>
        <begin position="82"/>
        <end position="107"/>
    </location>
</feature>
<reference evidence="3" key="1">
    <citation type="submission" date="2019-12" db="EMBL/GenBank/DDBJ databases">
        <title>Novel species isolated from a subtropical stream in China.</title>
        <authorList>
            <person name="Lu H."/>
        </authorList>
    </citation>
    <scope>NUCLEOTIDE SEQUENCE [LARGE SCALE GENOMIC DNA]</scope>
    <source>
        <strain evidence="3">FT81W</strain>
    </source>
</reference>
<feature type="domain" description="HTH cro/C1-type" evidence="2">
    <location>
        <begin position="8"/>
        <end position="50"/>
    </location>
</feature>
<gene>
    <name evidence="3" type="ORF">GTP90_02720</name>
</gene>
<evidence type="ECO:0000313" key="4">
    <source>
        <dbReference type="Proteomes" id="UP000447355"/>
    </source>
</evidence>